<dbReference type="InterPro" id="IPR010985">
    <property type="entry name" value="Ribbon_hlx_hlx"/>
</dbReference>
<gene>
    <name evidence="1" type="ORF">KME07_20930</name>
</gene>
<evidence type="ECO:0000313" key="1">
    <source>
        <dbReference type="EMBL" id="MBW4467898.1"/>
    </source>
</evidence>
<evidence type="ECO:0008006" key="3">
    <source>
        <dbReference type="Google" id="ProtNLM"/>
    </source>
</evidence>
<protein>
    <recommendedName>
        <fullName evidence="3">CopG-like ribbon-helix-helix domain-containing protein</fullName>
    </recommendedName>
</protein>
<dbReference type="SUPFAM" id="SSF47598">
    <property type="entry name" value="Ribbon-helix-helix"/>
    <property type="match status" value="1"/>
</dbReference>
<dbReference type="GO" id="GO:0006355">
    <property type="term" value="P:regulation of DNA-templated transcription"/>
    <property type="evidence" value="ECO:0007669"/>
    <property type="project" value="InterPro"/>
</dbReference>
<proteinExistence type="predicted"/>
<dbReference type="AlphaFoldDB" id="A0A951PF45"/>
<reference evidence="1" key="2">
    <citation type="journal article" date="2022" name="Microbiol. Resour. Announc.">
        <title>Metagenome Sequencing to Explore Phylogenomics of Terrestrial Cyanobacteria.</title>
        <authorList>
            <person name="Ward R.D."/>
            <person name="Stajich J.E."/>
            <person name="Johansen J.R."/>
            <person name="Huntemann M."/>
            <person name="Clum A."/>
            <person name="Foster B."/>
            <person name="Foster B."/>
            <person name="Roux S."/>
            <person name="Palaniappan K."/>
            <person name="Varghese N."/>
            <person name="Mukherjee S."/>
            <person name="Reddy T.B.K."/>
            <person name="Daum C."/>
            <person name="Copeland A."/>
            <person name="Chen I.A."/>
            <person name="Ivanova N.N."/>
            <person name="Kyrpides N.C."/>
            <person name="Shapiro N."/>
            <person name="Eloe-Fadrosh E.A."/>
            <person name="Pietrasiak N."/>
        </authorList>
    </citation>
    <scope>NUCLEOTIDE SEQUENCE</scope>
    <source>
        <strain evidence="1">GSE-TBD4-15B</strain>
    </source>
</reference>
<dbReference type="Proteomes" id="UP000707356">
    <property type="component" value="Unassembled WGS sequence"/>
</dbReference>
<reference evidence="1" key="1">
    <citation type="submission" date="2021-05" db="EMBL/GenBank/DDBJ databases">
        <authorList>
            <person name="Pietrasiak N."/>
            <person name="Ward R."/>
            <person name="Stajich J.E."/>
            <person name="Kurbessoian T."/>
        </authorList>
    </citation>
    <scope>NUCLEOTIDE SEQUENCE</scope>
    <source>
        <strain evidence="1">GSE-TBD4-15B</strain>
    </source>
</reference>
<organism evidence="1 2">
    <name type="scientific">Pegethrix bostrychoides GSE-TBD4-15B</name>
    <dbReference type="NCBI Taxonomy" id="2839662"/>
    <lineage>
        <taxon>Bacteria</taxon>
        <taxon>Bacillati</taxon>
        <taxon>Cyanobacteriota</taxon>
        <taxon>Cyanophyceae</taxon>
        <taxon>Oculatellales</taxon>
        <taxon>Oculatellaceae</taxon>
        <taxon>Pegethrix</taxon>
    </lineage>
</organism>
<comment type="caution">
    <text evidence="1">The sequence shown here is derived from an EMBL/GenBank/DDBJ whole genome shotgun (WGS) entry which is preliminary data.</text>
</comment>
<dbReference type="EMBL" id="JAHHHV010000081">
    <property type="protein sequence ID" value="MBW4467898.1"/>
    <property type="molecule type" value="Genomic_DNA"/>
</dbReference>
<sequence>MSNKRPTDQLAFYVSPEEKQQIQAWAEAEDRSVSYLLRSIVLKALKERQEK</sequence>
<name>A0A951PF45_9CYAN</name>
<accession>A0A951PF45</accession>
<evidence type="ECO:0000313" key="2">
    <source>
        <dbReference type="Proteomes" id="UP000707356"/>
    </source>
</evidence>